<reference evidence="10 11" key="1">
    <citation type="submission" date="2023-05" db="EMBL/GenBank/DDBJ databases">
        <title>A 100% complete, gapless, phased diploid assembly of the Scenedesmus obliquus UTEX 3031 genome.</title>
        <authorList>
            <person name="Biondi T.C."/>
            <person name="Hanschen E.R."/>
            <person name="Kwon T."/>
            <person name="Eng W."/>
            <person name="Kruse C.P.S."/>
            <person name="Koehler S.I."/>
            <person name="Kunde Y."/>
            <person name="Gleasner C.D."/>
            <person name="You Mak K.T."/>
            <person name="Polle J."/>
            <person name="Hovde B.T."/>
            <person name="Starkenburg S.R."/>
        </authorList>
    </citation>
    <scope>NUCLEOTIDE SEQUENCE [LARGE SCALE GENOMIC DNA]</scope>
    <source>
        <strain evidence="10 11">DOE0152z</strain>
    </source>
</reference>
<organism evidence="10 11">
    <name type="scientific">Tetradesmus obliquus</name>
    <name type="common">Green alga</name>
    <name type="synonym">Acutodesmus obliquus</name>
    <dbReference type="NCBI Taxonomy" id="3088"/>
    <lineage>
        <taxon>Eukaryota</taxon>
        <taxon>Viridiplantae</taxon>
        <taxon>Chlorophyta</taxon>
        <taxon>core chlorophytes</taxon>
        <taxon>Chlorophyceae</taxon>
        <taxon>CS clade</taxon>
        <taxon>Sphaeropleales</taxon>
        <taxon>Scenedesmaceae</taxon>
        <taxon>Tetradesmus</taxon>
    </lineage>
</organism>
<name>A0ABY8UBQ8_TETOB</name>
<keyword evidence="5" id="KW-0378">Hydrolase</keyword>
<dbReference type="EMBL" id="CP126216">
    <property type="protein sequence ID" value="WIA17886.1"/>
    <property type="molecule type" value="Genomic_DNA"/>
</dbReference>
<dbReference type="Gene3D" id="3.40.630.10">
    <property type="entry name" value="Zn peptidases"/>
    <property type="match status" value="1"/>
</dbReference>
<dbReference type="InterPro" id="IPR003370">
    <property type="entry name" value="Chromate_transpt"/>
</dbReference>
<keyword evidence="4 9" id="KW-0812">Transmembrane</keyword>
<dbReference type="InterPro" id="IPR014047">
    <property type="entry name" value="Chr_Tranpt_l_chain"/>
</dbReference>
<evidence type="ECO:0000256" key="2">
    <source>
        <dbReference type="ARBA" id="ARBA00005262"/>
    </source>
</evidence>
<dbReference type="PANTHER" id="PTHR33567:SF3">
    <property type="entry name" value="CHROMATE ION TRANSPORTER (EUROFUNG)"/>
    <property type="match status" value="1"/>
</dbReference>
<feature type="transmembrane region" description="Helical" evidence="9">
    <location>
        <begin position="404"/>
        <end position="424"/>
    </location>
</feature>
<evidence type="ECO:0000256" key="7">
    <source>
        <dbReference type="ARBA" id="ARBA00023136"/>
    </source>
</evidence>
<dbReference type="NCBIfam" id="TIGR00937">
    <property type="entry name" value="2A51"/>
    <property type="match status" value="1"/>
</dbReference>
<feature type="transmembrane region" description="Helical" evidence="9">
    <location>
        <begin position="436"/>
        <end position="459"/>
    </location>
</feature>
<evidence type="ECO:0000256" key="8">
    <source>
        <dbReference type="SAM" id="MobiDB-lite"/>
    </source>
</evidence>
<feature type="compositionally biased region" description="Polar residues" evidence="8">
    <location>
        <begin position="1"/>
        <end position="15"/>
    </location>
</feature>
<feature type="transmembrane region" description="Helical" evidence="9">
    <location>
        <begin position="379"/>
        <end position="398"/>
    </location>
</feature>
<dbReference type="PROSITE" id="PS00758">
    <property type="entry name" value="ARGE_DAPE_CPG2_1"/>
    <property type="match status" value="1"/>
</dbReference>
<sequence length="653" mass="69130">MAPIAPTNNESTIVVSHNDAEHAPGLHQRRHGALEVEQQHGSSSPDTSSPDVEAAISSNPSNDKDAAVLEAVEQQQVEEYAAVSYGDIAKQFSILGWTAFGGPAAHIGMFQRRLVEKLRWMSDEVYGELFALGQFMPGPTSTQVSFAIGIVKKGLKGGLLSGALFQYPGAFIMTAVGVFAANSLVDPTGPLAGVASGVAAVGVALVASAAKGMASKLCAGPLLSIICTLAAVIAYYWPKAYTFPALIAAGGLATLGWSYYKKQTPPPVKETDASVRSHGLNMVWGGITIAVWLIVLILTIVLASTLPNAPLPLKWWEVFYRTGSIIYGGGQVVLPMLYTDVVQKTCDAAGQNCSEANSWVTSEQFYAGLGVAQAMPGPLFNFSAYLGAIIAMRAGYSFAVGAVLAWFGLFGPGVLLIFGIMPFWGKFRTWSMYRRALPGLNAAGVGLIVASVFSLTFGALSVSEFKMTSLCIGIVAFTAVDQLKWFEPAVVVAGGVMGIIAWAGKMIAAFTAVDQLKWFEPAVVVAGGVMGIIAWAGKMIAPAGTTTADSLFQPCPFPAFDSALQRFSKVLTFKTISSAHTDNHALHPQEFTALWELAAAEYTEVFEQLQVEQVGAGGLSRLVTWQGSDPSLLPVLFVSHVDVVPVTEETLKV</sequence>
<dbReference type="SUPFAM" id="SSF53187">
    <property type="entry name" value="Zn-dependent exopeptidases"/>
    <property type="match status" value="1"/>
</dbReference>
<evidence type="ECO:0000256" key="3">
    <source>
        <dbReference type="ARBA" id="ARBA00022475"/>
    </source>
</evidence>
<feature type="compositionally biased region" description="Polar residues" evidence="8">
    <location>
        <begin position="39"/>
        <end position="61"/>
    </location>
</feature>
<dbReference type="InterPro" id="IPR001261">
    <property type="entry name" value="ArgE/DapE_CS"/>
</dbReference>
<accession>A0ABY8UBQ8</accession>
<evidence type="ECO:0000256" key="6">
    <source>
        <dbReference type="ARBA" id="ARBA00022989"/>
    </source>
</evidence>
<evidence type="ECO:0000256" key="9">
    <source>
        <dbReference type="SAM" id="Phobius"/>
    </source>
</evidence>
<feature type="transmembrane region" description="Helical" evidence="9">
    <location>
        <begin position="164"/>
        <end position="185"/>
    </location>
</feature>
<keyword evidence="7 9" id="KW-0472">Membrane</keyword>
<protein>
    <submittedName>
        <fullName evidence="10">Uncharacterized protein</fullName>
    </submittedName>
</protein>
<feature type="transmembrane region" description="Helical" evidence="9">
    <location>
        <begin position="490"/>
        <end position="512"/>
    </location>
</feature>
<evidence type="ECO:0000256" key="4">
    <source>
        <dbReference type="ARBA" id="ARBA00022692"/>
    </source>
</evidence>
<feature type="transmembrane region" description="Helical" evidence="9">
    <location>
        <begin position="518"/>
        <end position="537"/>
    </location>
</feature>
<keyword evidence="11" id="KW-1185">Reference proteome</keyword>
<evidence type="ECO:0000256" key="1">
    <source>
        <dbReference type="ARBA" id="ARBA00004651"/>
    </source>
</evidence>
<feature type="transmembrane region" description="Helical" evidence="9">
    <location>
        <begin position="243"/>
        <end position="260"/>
    </location>
</feature>
<feature type="region of interest" description="Disordered" evidence="8">
    <location>
        <begin position="1"/>
        <end position="61"/>
    </location>
</feature>
<dbReference type="Pfam" id="PF02417">
    <property type="entry name" value="Chromate_transp"/>
    <property type="match status" value="2"/>
</dbReference>
<keyword evidence="6 9" id="KW-1133">Transmembrane helix</keyword>
<comment type="similarity">
    <text evidence="2">Belongs to the chromate ion transporter (CHR) (TC 2.A.51) family.</text>
</comment>
<feature type="transmembrane region" description="Helical" evidence="9">
    <location>
        <begin position="191"/>
        <end position="210"/>
    </location>
</feature>
<feature type="transmembrane region" description="Helical" evidence="9">
    <location>
        <begin position="281"/>
        <end position="306"/>
    </location>
</feature>
<evidence type="ECO:0000313" key="10">
    <source>
        <dbReference type="EMBL" id="WIA17886.1"/>
    </source>
</evidence>
<gene>
    <name evidence="10" type="ORF">OEZ85_009386</name>
</gene>
<evidence type="ECO:0000256" key="5">
    <source>
        <dbReference type="ARBA" id="ARBA00022801"/>
    </source>
</evidence>
<feature type="transmembrane region" description="Helical" evidence="9">
    <location>
        <begin position="217"/>
        <end position="237"/>
    </location>
</feature>
<evidence type="ECO:0000313" key="11">
    <source>
        <dbReference type="Proteomes" id="UP001244341"/>
    </source>
</evidence>
<dbReference type="Proteomes" id="UP001244341">
    <property type="component" value="Chromosome 9b"/>
</dbReference>
<dbReference type="PANTHER" id="PTHR33567">
    <property type="entry name" value="CHROMATE ION TRANSPORTER (EUROFUNG)"/>
    <property type="match status" value="1"/>
</dbReference>
<keyword evidence="3" id="KW-1003">Cell membrane</keyword>
<proteinExistence type="inferred from homology"/>
<comment type="subcellular location">
    <subcellularLocation>
        <location evidence="1">Cell membrane</location>
        <topology evidence="1">Multi-pass membrane protein</topology>
    </subcellularLocation>
</comment>